<dbReference type="VEuPathDB" id="FungiDB:A9K55_002385"/>
<accession>A0A2H4S5B9</accession>
<dbReference type="EMBL" id="CP023322">
    <property type="protein sequence ID" value="ATY58301.1"/>
    <property type="molecule type" value="Genomic_DNA"/>
</dbReference>
<protein>
    <submittedName>
        <fullName evidence="1">Uncharacterized protein</fullName>
    </submittedName>
</protein>
<organism evidence="1 2">
    <name type="scientific">Cordyceps militaris</name>
    <name type="common">Caterpillar fungus</name>
    <name type="synonym">Clavaria militaris</name>
    <dbReference type="NCBI Taxonomy" id="73501"/>
    <lineage>
        <taxon>Eukaryota</taxon>
        <taxon>Fungi</taxon>
        <taxon>Dikarya</taxon>
        <taxon>Ascomycota</taxon>
        <taxon>Pezizomycotina</taxon>
        <taxon>Sordariomycetes</taxon>
        <taxon>Hypocreomycetidae</taxon>
        <taxon>Hypocreales</taxon>
        <taxon>Cordycipitaceae</taxon>
        <taxon>Cordyceps</taxon>
    </lineage>
</organism>
<proteinExistence type="predicted"/>
<evidence type="ECO:0000313" key="2">
    <source>
        <dbReference type="Proteomes" id="UP000323067"/>
    </source>
</evidence>
<name>A0A2H4S5B9_CORMI</name>
<dbReference type="VEuPathDB" id="FungiDB:CCM_09399"/>
<dbReference type="Proteomes" id="UP000323067">
    <property type="component" value="Chromosome iv"/>
</dbReference>
<reference evidence="1 2" key="1">
    <citation type="journal article" date="2017" name="BMC Genomics">
        <title>Chromosome level assembly and secondary metabolite potential of the parasitic fungus Cordyceps militaris.</title>
        <authorList>
            <person name="Kramer G.J."/>
            <person name="Nodwell J.R."/>
        </authorList>
    </citation>
    <scope>NUCLEOTIDE SEQUENCE [LARGE SCALE GENOMIC DNA]</scope>
    <source>
        <strain evidence="1 2">ATCC 34164</strain>
    </source>
</reference>
<dbReference type="AlphaFoldDB" id="A0A2H4S5B9"/>
<gene>
    <name evidence="1" type="ORF">A9K55_002385</name>
</gene>
<evidence type="ECO:0000313" key="1">
    <source>
        <dbReference type="EMBL" id="ATY58301.1"/>
    </source>
</evidence>
<sequence>MASIMINFENNEMLDTLYHKAVRLRLVEHGTKEFWILRVVLWREDNLDAATPDDITEVETQGFTAGFDHLDRGEMDRSAVWVMTGYGTHSKLWAYSKAERDCLVPIWPHQGGYGEKDNYLNLRGNERVFEWMFEFIKATPFPTSDFITRCSNREVDDFLVDASCDIFVSVVAIRSGHVICADVCGNTIRLGTSWYRSNVVAQDKKRYSCWHIIHESKLYWTYDLKPPSHESAGSTLAMEG</sequence>